<evidence type="ECO:0000313" key="2">
    <source>
        <dbReference type="Proteomes" id="UP000261011"/>
    </source>
</evidence>
<organism evidence="1 2">
    <name type="scientific">Anaerococcus nagyae</name>
    <dbReference type="NCBI Taxonomy" id="1755241"/>
    <lineage>
        <taxon>Bacteria</taxon>
        <taxon>Bacillati</taxon>
        <taxon>Bacillota</taxon>
        <taxon>Tissierellia</taxon>
        <taxon>Tissierellales</taxon>
        <taxon>Peptoniphilaceae</taxon>
        <taxon>Anaerococcus</taxon>
    </lineage>
</organism>
<evidence type="ECO:0000313" key="1">
    <source>
        <dbReference type="EMBL" id="RGB76463.1"/>
    </source>
</evidence>
<dbReference type="AlphaFoldDB" id="A0A3E2TIF8"/>
<dbReference type="Pfam" id="PF08798">
    <property type="entry name" value="CRISPR_assoc"/>
    <property type="match status" value="1"/>
</dbReference>
<dbReference type="InterPro" id="IPR010179">
    <property type="entry name" value="CRISPR-assoc_prot_Cse3"/>
</dbReference>
<protein>
    <submittedName>
        <fullName evidence="1">Type I-E CRISPR-associated protein Cas6/Cse3/CasE</fullName>
    </submittedName>
</protein>
<dbReference type="Gene3D" id="3.30.70.1200">
    <property type="entry name" value="Crispr-associated protein, domain 1"/>
    <property type="match status" value="1"/>
</dbReference>
<comment type="caution">
    <text evidence="1">The sequence shown here is derived from an EMBL/GenBank/DDBJ whole genome shotgun (WGS) entry which is preliminary data.</text>
</comment>
<dbReference type="NCBIfam" id="TIGR01907">
    <property type="entry name" value="casE_Cse3"/>
    <property type="match status" value="1"/>
</dbReference>
<dbReference type="Proteomes" id="UP000261011">
    <property type="component" value="Unassembled WGS sequence"/>
</dbReference>
<dbReference type="Gene3D" id="3.30.70.1210">
    <property type="entry name" value="Crispr-associated protein, domain 2"/>
    <property type="match status" value="1"/>
</dbReference>
<dbReference type="SUPFAM" id="SSF117987">
    <property type="entry name" value="CRISPR-associated protein"/>
    <property type="match status" value="2"/>
</dbReference>
<reference evidence="1 2" key="1">
    <citation type="submission" date="2018-08" db="EMBL/GenBank/DDBJ databases">
        <title>A genome reference for cultivated species of the human gut microbiota.</title>
        <authorList>
            <person name="Zou Y."/>
            <person name="Xue W."/>
            <person name="Luo G."/>
        </authorList>
    </citation>
    <scope>NUCLEOTIDE SEQUENCE [LARGE SCALE GENOMIC DNA]</scope>
    <source>
        <strain evidence="1 2">OF01-3</strain>
    </source>
</reference>
<gene>
    <name evidence="1" type="primary">cas6e</name>
    <name evidence="1" type="ORF">DXA39_04645</name>
</gene>
<accession>A0A3E2TIF8</accession>
<dbReference type="OrthoDB" id="9795689at2"/>
<sequence>MYMSRVEIDFNNRMNLKKLSNLNAYHSWIEESFPDEIKNKTRSRKLWRIDQLNGKNYLLLVSEIKPDLNKLEKYGVEGTASSKDYGPFLNKLQNGDIARFKVVLNPTVSVKNQMDKSQRGKIIPLKASEFAKYLLDRSLKNGFSLSEDDFLITERKVVPFKHSNNSKKINLDQVTYEGKLKIADKEKMIETLISGIGKKKAYGFGLMTIILDKEYEKIIWSKKGRNK</sequence>
<dbReference type="CDD" id="cd09727">
    <property type="entry name" value="Cas6_I-E"/>
    <property type="match status" value="1"/>
</dbReference>
<dbReference type="EMBL" id="QVEU01000003">
    <property type="protein sequence ID" value="RGB76463.1"/>
    <property type="molecule type" value="Genomic_DNA"/>
</dbReference>
<dbReference type="SMART" id="SM01101">
    <property type="entry name" value="CRISPR_assoc"/>
    <property type="match status" value="1"/>
</dbReference>
<proteinExistence type="predicted"/>
<keyword evidence="2" id="KW-1185">Reference proteome</keyword>
<name>A0A3E2TIF8_9FIRM</name>